<proteinExistence type="predicted"/>
<organism evidence="1 2">
    <name type="scientific">Paenibacillus chartarius</name>
    <dbReference type="NCBI Taxonomy" id="747481"/>
    <lineage>
        <taxon>Bacteria</taxon>
        <taxon>Bacillati</taxon>
        <taxon>Bacillota</taxon>
        <taxon>Bacilli</taxon>
        <taxon>Bacillales</taxon>
        <taxon>Paenibacillaceae</taxon>
        <taxon>Paenibacillus</taxon>
    </lineage>
</organism>
<evidence type="ECO:0000313" key="2">
    <source>
        <dbReference type="Proteomes" id="UP001589776"/>
    </source>
</evidence>
<keyword evidence="2" id="KW-1185">Reference proteome</keyword>
<accession>A0ABV6DTJ7</accession>
<dbReference type="InterPro" id="IPR045352">
    <property type="entry name" value="DUF6530"/>
</dbReference>
<dbReference type="Proteomes" id="UP001589776">
    <property type="component" value="Unassembled WGS sequence"/>
</dbReference>
<protein>
    <submittedName>
        <fullName evidence="1">DUF6530 family protein</fullName>
    </submittedName>
</protein>
<name>A0ABV6DTJ7_9BACL</name>
<sequence length="158" mass="17624">MQIPSARNHKPVVVADHYDRVDGRYAGQSDASCVSLGLTAGTGGKAELSAKVWINTREMLSEPSDELPLHRVLDLSILICRALEHFNEAYMYEHLFNPEKPSIDRIGLQGSALNVSICTDNEEIREDIQVFNQLLSNDGELLGERLRALSRCLKELGF</sequence>
<gene>
    <name evidence="1" type="ORF">ACFFK0_26645</name>
</gene>
<dbReference type="Pfam" id="PF20140">
    <property type="entry name" value="DUF6530"/>
    <property type="match status" value="1"/>
</dbReference>
<comment type="caution">
    <text evidence="1">The sequence shown here is derived from an EMBL/GenBank/DDBJ whole genome shotgun (WGS) entry which is preliminary data.</text>
</comment>
<dbReference type="EMBL" id="JBHLWN010000107">
    <property type="protein sequence ID" value="MFC0215983.1"/>
    <property type="molecule type" value="Genomic_DNA"/>
</dbReference>
<reference evidence="1 2" key="1">
    <citation type="submission" date="2024-09" db="EMBL/GenBank/DDBJ databases">
        <authorList>
            <person name="Sun Q."/>
            <person name="Mori K."/>
        </authorList>
    </citation>
    <scope>NUCLEOTIDE SEQUENCE [LARGE SCALE GENOMIC DNA]</scope>
    <source>
        <strain evidence="1 2">CCM 7759</strain>
    </source>
</reference>
<evidence type="ECO:0000313" key="1">
    <source>
        <dbReference type="EMBL" id="MFC0215983.1"/>
    </source>
</evidence>
<dbReference type="RefSeq" id="WP_377473705.1">
    <property type="nucleotide sequence ID" value="NZ_JBHLWN010000107.1"/>
</dbReference>